<feature type="transmembrane region" description="Helical" evidence="1">
    <location>
        <begin position="74"/>
        <end position="94"/>
    </location>
</feature>
<keyword evidence="1" id="KW-1133">Transmembrane helix</keyword>
<evidence type="ECO:0000313" key="3">
    <source>
        <dbReference type="Proteomes" id="UP000269998"/>
    </source>
</evidence>
<sequence length="95" mass="9709" precursor="true">MLNWILALMTVPVAMLVMVFAIGAAMSVAACSAAQCPQLGPSGLLYGILLYGAPAVAALTVVASFATAPRRHGFVIPLLGLALLVVDLSVIAILF</sequence>
<evidence type="ECO:0000313" key="2">
    <source>
        <dbReference type="EMBL" id="VDM89212.1"/>
    </source>
</evidence>
<proteinExistence type="predicted"/>
<dbReference type="EMBL" id="LR130759">
    <property type="protein sequence ID" value="VDM89212.1"/>
    <property type="molecule type" value="Genomic_DNA"/>
</dbReference>
<evidence type="ECO:0000256" key="1">
    <source>
        <dbReference type="SAM" id="Phobius"/>
    </source>
</evidence>
<feature type="transmembrane region" description="Helical" evidence="1">
    <location>
        <begin position="43"/>
        <end position="67"/>
    </location>
</feature>
<organism evidence="2 3">
    <name type="scientific">Mycobacterium basiliense</name>
    <dbReference type="NCBI Taxonomy" id="2094119"/>
    <lineage>
        <taxon>Bacteria</taxon>
        <taxon>Bacillati</taxon>
        <taxon>Actinomycetota</taxon>
        <taxon>Actinomycetes</taxon>
        <taxon>Mycobacteriales</taxon>
        <taxon>Mycobacteriaceae</taxon>
        <taxon>Mycobacterium</taxon>
    </lineage>
</organism>
<name>A0A447GFF7_9MYCO</name>
<reference evidence="3" key="1">
    <citation type="submission" date="2018-02" db="EMBL/GenBank/DDBJ databases">
        <authorList>
            <person name="Seth-Smith MB H."/>
            <person name="Seth-Smith H."/>
        </authorList>
    </citation>
    <scope>NUCLEOTIDE SEQUENCE [LARGE SCALE GENOMIC DNA]</scope>
</reference>
<keyword evidence="3" id="KW-1185">Reference proteome</keyword>
<protein>
    <recommendedName>
        <fullName evidence="4">Transmembrane protein</fullName>
    </recommendedName>
</protein>
<keyword evidence="1" id="KW-0472">Membrane</keyword>
<dbReference type="OrthoDB" id="4762660at2"/>
<keyword evidence="1" id="KW-0812">Transmembrane</keyword>
<dbReference type="Proteomes" id="UP000269998">
    <property type="component" value="Chromosome"/>
</dbReference>
<dbReference type="KEGG" id="mbai:MB901379_02781"/>
<gene>
    <name evidence="2" type="ORF">MB901379_02781</name>
</gene>
<accession>A0A447GFF7</accession>
<dbReference type="AlphaFoldDB" id="A0A447GFF7"/>
<evidence type="ECO:0008006" key="4">
    <source>
        <dbReference type="Google" id="ProtNLM"/>
    </source>
</evidence>